<evidence type="ECO:0000313" key="4">
    <source>
        <dbReference type="EMBL" id="MDW4574167.1"/>
    </source>
</evidence>
<evidence type="ECO:0000259" key="3">
    <source>
        <dbReference type="Pfam" id="PF07940"/>
    </source>
</evidence>
<feature type="compositionally biased region" description="Basic and acidic residues" evidence="2">
    <location>
        <begin position="617"/>
        <end position="626"/>
    </location>
</feature>
<dbReference type="Proteomes" id="UP001283109">
    <property type="component" value="Unassembled WGS sequence"/>
</dbReference>
<protein>
    <submittedName>
        <fullName evidence="4">Heparinase II/III family protein</fullName>
    </submittedName>
</protein>
<dbReference type="PANTHER" id="PTHR45725">
    <property type="entry name" value="FORMIN HOMOLOGY 2 FAMILY MEMBER"/>
    <property type="match status" value="1"/>
</dbReference>
<dbReference type="EMBL" id="JAWQEV010000005">
    <property type="protein sequence ID" value="MDW4574167.1"/>
    <property type="molecule type" value="Genomic_DNA"/>
</dbReference>
<evidence type="ECO:0000256" key="1">
    <source>
        <dbReference type="ARBA" id="ARBA00004196"/>
    </source>
</evidence>
<feature type="domain" description="Heparinase II/III-like C-terminal" evidence="3">
    <location>
        <begin position="441"/>
        <end position="562"/>
    </location>
</feature>
<feature type="compositionally biased region" description="Basic and acidic residues" evidence="2">
    <location>
        <begin position="666"/>
        <end position="675"/>
    </location>
</feature>
<feature type="compositionally biased region" description="Basic and acidic residues" evidence="2">
    <location>
        <begin position="642"/>
        <end position="651"/>
    </location>
</feature>
<dbReference type="Gene3D" id="2.70.98.70">
    <property type="match status" value="1"/>
</dbReference>
<evidence type="ECO:0000313" key="5">
    <source>
        <dbReference type="Proteomes" id="UP001283109"/>
    </source>
</evidence>
<name>A0ABU4H4B3_9MICO</name>
<dbReference type="InterPro" id="IPR012480">
    <property type="entry name" value="Hepar_II_III_C"/>
</dbReference>
<feature type="compositionally biased region" description="Basic and acidic residues" evidence="2">
    <location>
        <begin position="714"/>
        <end position="723"/>
    </location>
</feature>
<sequence>MTTATPPGSPRFEGVLAGVFYEQAAADAGAFVEALASRLAAPEGALPVSPSGDRTVWGPDGSADPVAVADVVARAHEDLGRPWGVPLATAAARIHDDGDREGWESVVFERQFRLARAAIAAAHHGQDDELGARFLAEVLDGVWLICEQSSWCWPAHDDAFNERGSVLPTVTEPYLDLGAGEVIGLLAWIDHLLGDRLEARYPGIRSRIRHEARVRVFEPFTGRRDWHWLGLDGDVHNWNPWIHGNVLVGALRLLDGPADAEERAHVIALAIEGIDRYVSVLPADGAIDEGYAYWWNGACRALEALDLLRHATGGVLDASAVPALRETVAFPHRMHLAGDWYLNLADGQARVSDAQPWHALHRAARAVGDTDAAAHAASHRTAGSPAATEREGFGRLLRGITDDAWIAAAQESSPYPREVWLPSTEVLLAREHDGTPAGLTLAVKGGHNGEHHNHNDVGSFVVASDGVPVIVDAGRPTYTLQTFGPGRYDIWTMQSGWHNVPVIAGVEQSPGAEFAASGVDVSISDQSASLSLDLAGAYPGAAPWRRTVRLDRASRRVVIDDAWTSTPALPVVERADGAAPVVERADGATPVVERGSDSDRDETPPPPAPPPTAPVVERGRDSDRDGTPPPPAPPPTAPVVERGSDSDRDETPPPPAPTPTAPVVERGSDSDRDETPPPPAPTLTAPVVERGSDSDRDETPPPPAPTLTAPVVERGSDSDRDETPPTPAPTQVRMLLAGDVRRDAASVIVTPLEGATPLRISWPAGIDATLVVRELDDPILTSVWGPRLTRLDLDVMERGRIAVTVELDQTNAEDAR</sequence>
<comment type="subcellular location">
    <subcellularLocation>
        <location evidence="1">Cell envelope</location>
    </subcellularLocation>
</comment>
<gene>
    <name evidence="4" type="ORF">R8Z58_15410</name>
</gene>
<dbReference type="Gene3D" id="1.50.10.100">
    <property type="entry name" value="Chondroitin AC/alginate lyase"/>
    <property type="match status" value="1"/>
</dbReference>
<comment type="caution">
    <text evidence="4">The sequence shown here is derived from an EMBL/GenBank/DDBJ whole genome shotgun (WGS) entry which is preliminary data.</text>
</comment>
<evidence type="ECO:0000256" key="2">
    <source>
        <dbReference type="SAM" id="MobiDB-lite"/>
    </source>
</evidence>
<feature type="compositionally biased region" description="Pro residues" evidence="2">
    <location>
        <begin position="627"/>
        <end position="637"/>
    </location>
</feature>
<dbReference type="InterPro" id="IPR008929">
    <property type="entry name" value="Chondroitin_lyas"/>
</dbReference>
<dbReference type="RefSeq" id="WP_318354668.1">
    <property type="nucleotide sequence ID" value="NZ_JAWQEV010000005.1"/>
</dbReference>
<accession>A0ABU4H4B3</accession>
<keyword evidence="5" id="KW-1185">Reference proteome</keyword>
<feature type="compositionally biased region" description="Basic and acidic residues" evidence="2">
    <location>
        <begin position="690"/>
        <end position="699"/>
    </location>
</feature>
<organism evidence="4 5">
    <name type="scientific">Microbacterium arthrosphaerae</name>
    <dbReference type="NCBI Taxonomy" id="792652"/>
    <lineage>
        <taxon>Bacteria</taxon>
        <taxon>Bacillati</taxon>
        <taxon>Actinomycetota</taxon>
        <taxon>Actinomycetes</taxon>
        <taxon>Micrococcales</taxon>
        <taxon>Microbacteriaceae</taxon>
        <taxon>Microbacterium</taxon>
    </lineage>
</organism>
<feature type="compositionally biased region" description="Basic and acidic residues" evidence="2">
    <location>
        <begin position="594"/>
        <end position="603"/>
    </location>
</feature>
<dbReference type="InterPro" id="IPR051425">
    <property type="entry name" value="Formin_Homology"/>
</dbReference>
<feature type="compositionally biased region" description="Pro residues" evidence="2">
    <location>
        <begin position="604"/>
        <end position="613"/>
    </location>
</feature>
<feature type="region of interest" description="Disordered" evidence="2">
    <location>
        <begin position="579"/>
        <end position="730"/>
    </location>
</feature>
<reference evidence="4 5" key="1">
    <citation type="submission" date="2023-11" db="EMBL/GenBank/DDBJ databases">
        <title>Draft genome sequence of Microbacterium arthrosphaerae JCM 30492.</title>
        <authorList>
            <person name="Zhang G."/>
            <person name="Ding Y."/>
        </authorList>
    </citation>
    <scope>NUCLEOTIDE SEQUENCE [LARGE SCALE GENOMIC DNA]</scope>
    <source>
        <strain evidence="4 5">JCM 30492</strain>
    </source>
</reference>
<dbReference type="Pfam" id="PF07940">
    <property type="entry name" value="Hepar_II_III_C"/>
    <property type="match status" value="1"/>
</dbReference>
<dbReference type="PANTHER" id="PTHR45725:SF3">
    <property type="entry name" value="DELPHILIN"/>
    <property type="match status" value="1"/>
</dbReference>
<proteinExistence type="predicted"/>